<feature type="region of interest" description="Disordered" evidence="1">
    <location>
        <begin position="1"/>
        <end position="45"/>
    </location>
</feature>
<comment type="caution">
    <text evidence="2">The sequence shown here is derived from an EMBL/GenBank/DDBJ whole genome shotgun (WGS) entry which is preliminary data.</text>
</comment>
<name>A0AAV6VZ59_9ARAC</name>
<protein>
    <submittedName>
        <fullName evidence="2">Uncharacterized protein</fullName>
    </submittedName>
</protein>
<dbReference type="EMBL" id="JAFNEN010000008">
    <property type="protein sequence ID" value="KAG8201137.1"/>
    <property type="molecule type" value="Genomic_DNA"/>
</dbReference>
<feature type="compositionally biased region" description="Basic residues" evidence="1">
    <location>
        <begin position="11"/>
        <end position="22"/>
    </location>
</feature>
<dbReference type="Proteomes" id="UP000827092">
    <property type="component" value="Unassembled WGS sequence"/>
</dbReference>
<keyword evidence="3" id="KW-1185">Reference proteome</keyword>
<organism evidence="2 3">
    <name type="scientific">Oedothorax gibbosus</name>
    <dbReference type="NCBI Taxonomy" id="931172"/>
    <lineage>
        <taxon>Eukaryota</taxon>
        <taxon>Metazoa</taxon>
        <taxon>Ecdysozoa</taxon>
        <taxon>Arthropoda</taxon>
        <taxon>Chelicerata</taxon>
        <taxon>Arachnida</taxon>
        <taxon>Araneae</taxon>
        <taxon>Araneomorphae</taxon>
        <taxon>Entelegynae</taxon>
        <taxon>Araneoidea</taxon>
        <taxon>Linyphiidae</taxon>
        <taxon>Erigoninae</taxon>
        <taxon>Oedothorax</taxon>
    </lineage>
</organism>
<reference evidence="2 3" key="1">
    <citation type="journal article" date="2022" name="Nat. Ecol. Evol.">
        <title>A masculinizing supergene underlies an exaggerated male reproductive morph in a spider.</title>
        <authorList>
            <person name="Hendrickx F."/>
            <person name="De Corte Z."/>
            <person name="Sonet G."/>
            <person name="Van Belleghem S.M."/>
            <person name="Kostlbacher S."/>
            <person name="Vangestel C."/>
        </authorList>
    </citation>
    <scope>NUCLEOTIDE SEQUENCE [LARGE SCALE GENOMIC DNA]</scope>
    <source>
        <strain evidence="2">W744_W776</strain>
    </source>
</reference>
<evidence type="ECO:0000256" key="1">
    <source>
        <dbReference type="SAM" id="MobiDB-lite"/>
    </source>
</evidence>
<dbReference type="AlphaFoldDB" id="A0AAV6VZ59"/>
<proteinExistence type="predicted"/>
<sequence length="108" mass="11987">MNRSFFPIPRTPKKERRILRKKSLSECAEDGEDSPGGIPDWRSLGQHLPHQSLSVRGRLPERIGAHNYSLESPVSRRSTRHSFTAALFKLDAGLPGIGGDEGTPSIIR</sequence>
<accession>A0AAV6VZ59</accession>
<gene>
    <name evidence="2" type="ORF">JTE90_028802</name>
</gene>
<evidence type="ECO:0000313" key="2">
    <source>
        <dbReference type="EMBL" id="KAG8201137.1"/>
    </source>
</evidence>
<evidence type="ECO:0000313" key="3">
    <source>
        <dbReference type="Proteomes" id="UP000827092"/>
    </source>
</evidence>